<name>A0A5C4QTE3_9ACTN</name>
<protein>
    <submittedName>
        <fullName evidence="9">B12-binding domain-containing radical SAM protein</fullName>
    </submittedName>
</protein>
<dbReference type="Gene3D" id="3.40.50.280">
    <property type="entry name" value="Cobalamin-binding domain"/>
    <property type="match status" value="1"/>
</dbReference>
<comment type="cofactor">
    <cofactor evidence="1">
        <name>[4Fe-4S] cluster</name>
        <dbReference type="ChEBI" id="CHEBI:49883"/>
    </cofactor>
</comment>
<dbReference type="InterPro" id="IPR007197">
    <property type="entry name" value="rSAM"/>
</dbReference>
<keyword evidence="2" id="KW-0949">S-adenosyl-L-methionine</keyword>
<dbReference type="GO" id="GO:0051536">
    <property type="term" value="F:iron-sulfur cluster binding"/>
    <property type="evidence" value="ECO:0007669"/>
    <property type="project" value="UniProtKB-KW"/>
</dbReference>
<feature type="domain" description="Radical SAM core" evidence="8">
    <location>
        <begin position="348"/>
        <end position="592"/>
    </location>
</feature>
<dbReference type="PANTHER" id="PTHR43409">
    <property type="entry name" value="ANAEROBIC MAGNESIUM-PROTOPORPHYRIN IX MONOMETHYL ESTER CYCLASE-RELATED"/>
    <property type="match status" value="1"/>
</dbReference>
<evidence type="ECO:0000256" key="3">
    <source>
        <dbReference type="ARBA" id="ARBA00022723"/>
    </source>
</evidence>
<accession>A0A5C4QTE3</accession>
<dbReference type="AlphaFoldDB" id="A0A5C4QTE3"/>
<dbReference type="SFLD" id="SFLDG01082">
    <property type="entry name" value="B12-binding_domain_containing"/>
    <property type="match status" value="1"/>
</dbReference>
<evidence type="ECO:0000259" key="8">
    <source>
        <dbReference type="PROSITE" id="PS51918"/>
    </source>
</evidence>
<dbReference type="InterPro" id="IPR006638">
    <property type="entry name" value="Elp3/MiaA/NifB-like_rSAM"/>
</dbReference>
<feature type="region of interest" description="Disordered" evidence="6">
    <location>
        <begin position="1"/>
        <end position="35"/>
    </location>
</feature>
<evidence type="ECO:0000259" key="7">
    <source>
        <dbReference type="PROSITE" id="PS51332"/>
    </source>
</evidence>
<feature type="domain" description="B12-binding" evidence="7">
    <location>
        <begin position="166"/>
        <end position="307"/>
    </location>
</feature>
<keyword evidence="5" id="KW-0411">Iron-sulfur</keyword>
<dbReference type="GO" id="GO:0031419">
    <property type="term" value="F:cobalamin binding"/>
    <property type="evidence" value="ECO:0007669"/>
    <property type="project" value="InterPro"/>
</dbReference>
<evidence type="ECO:0000256" key="6">
    <source>
        <dbReference type="SAM" id="MobiDB-lite"/>
    </source>
</evidence>
<sequence length="745" mass="84200">MSRRSAPRACRRWHSARRRTPWPVPRPGSAEEATMSGTVKATLIYPPLTDPTSGYHSLNYLDSYARAQGHRPAEIIDANIEAFHHSHTPSAYEWLRRELSRLSIDDLNGPDALMARANRLGLPEPDPDRLRRSIGVLQDPTLFYDYRHYQDAVEGVISWMDALGTVGFPGQFRAGFRLHPPPMVSIGSVAALTDEAVLGRLNRPFQPYYEDVLIPRLAAGGNQVIGISATYQWQLPFALWIARLVRRACPDVFLVAGGTEISDVWKCASRPEYVFQVLADFDAIVVGEGESAYTEILDAVEDGTLPAGHPNVRLHPKYGRQRHLPLRYERLAQVPVPDFSGLPWDLYLSPERFVYYSPTRGCYWNKCTFCDYGLNTDGPTSPWRQDTVDTMIADVTELSKFAKFIYFSVDVLAPATILRFAERAVEQGLDFRWGAEIRLEKYWSDERCELLRRSGCVAISVGFESGNQRILDLIDKGTKPEQVRRTMTAMTKANIGVQMMGFTGFPTETREEALDSITFLRDNPDLWTLGGLGDFMLTPGAIVAKEPERFGITNVRPVEGSDIVRMLRYDEPVTEGAQAEVAQAKADLNPGHFHRPWLGSTDTPHTFFYHDRYGTAVRGVLAHDRVRQDTDDATEFLANGSFVDRDDEQVWDAYRRIRSDEQDGAPGDLPADRHLFRRSDGQVYALNRSSRLFLDLFTAPLTLAEAQRRLWIVEPAVAERVWRTFIAQRLIRRHRLSAPAAPVVT</sequence>
<keyword evidence="3" id="KW-0479">Metal-binding</keyword>
<keyword evidence="10" id="KW-1185">Reference proteome</keyword>
<dbReference type="PANTHER" id="PTHR43409:SF7">
    <property type="entry name" value="BLL1977 PROTEIN"/>
    <property type="match status" value="1"/>
</dbReference>
<dbReference type="EMBL" id="VDFY01000138">
    <property type="protein sequence ID" value="TNH29659.1"/>
    <property type="molecule type" value="Genomic_DNA"/>
</dbReference>
<gene>
    <name evidence="9" type="ORF">FHG89_11675</name>
</gene>
<dbReference type="InterPro" id="IPR051198">
    <property type="entry name" value="BchE-like"/>
</dbReference>
<dbReference type="GO" id="GO:0003824">
    <property type="term" value="F:catalytic activity"/>
    <property type="evidence" value="ECO:0007669"/>
    <property type="project" value="InterPro"/>
</dbReference>
<dbReference type="Gene3D" id="3.80.30.20">
    <property type="entry name" value="tm_1862 like domain"/>
    <property type="match status" value="1"/>
</dbReference>
<dbReference type="SMART" id="SM00729">
    <property type="entry name" value="Elp3"/>
    <property type="match status" value="1"/>
</dbReference>
<dbReference type="OrthoDB" id="5298546at2"/>
<organism evidence="9 10">
    <name type="scientific">Micromonospora orduensis</name>
    <dbReference type="NCBI Taxonomy" id="1420891"/>
    <lineage>
        <taxon>Bacteria</taxon>
        <taxon>Bacillati</taxon>
        <taxon>Actinomycetota</taxon>
        <taxon>Actinomycetes</taxon>
        <taxon>Micromonosporales</taxon>
        <taxon>Micromonosporaceae</taxon>
        <taxon>Micromonospora</taxon>
    </lineage>
</organism>
<dbReference type="SFLD" id="SFLDS00029">
    <property type="entry name" value="Radical_SAM"/>
    <property type="match status" value="1"/>
</dbReference>
<evidence type="ECO:0000313" key="9">
    <source>
        <dbReference type="EMBL" id="TNH29659.1"/>
    </source>
</evidence>
<dbReference type="SUPFAM" id="SSF102114">
    <property type="entry name" value="Radical SAM enzymes"/>
    <property type="match status" value="1"/>
</dbReference>
<keyword evidence="4" id="KW-0408">Iron</keyword>
<dbReference type="InterPro" id="IPR023404">
    <property type="entry name" value="rSAM_horseshoe"/>
</dbReference>
<dbReference type="PROSITE" id="PS51918">
    <property type="entry name" value="RADICAL_SAM"/>
    <property type="match status" value="1"/>
</dbReference>
<evidence type="ECO:0000256" key="2">
    <source>
        <dbReference type="ARBA" id="ARBA00022691"/>
    </source>
</evidence>
<evidence type="ECO:0000313" key="10">
    <source>
        <dbReference type="Proteomes" id="UP000306145"/>
    </source>
</evidence>
<evidence type="ECO:0000256" key="4">
    <source>
        <dbReference type="ARBA" id="ARBA00023004"/>
    </source>
</evidence>
<reference evidence="9 10" key="1">
    <citation type="submission" date="2019-06" db="EMBL/GenBank/DDBJ databases">
        <title>Micromonospora ordensis sp. nov., isolated from deep marine sediment.</title>
        <authorList>
            <person name="Veyisoglu A."/>
            <person name="Carro L."/>
            <person name="Klenk H.-P."/>
            <person name="Sahin N."/>
        </authorList>
    </citation>
    <scope>NUCLEOTIDE SEQUENCE [LARGE SCALE GENOMIC DNA]</scope>
    <source>
        <strain evidence="9 10">S2509</strain>
    </source>
</reference>
<dbReference type="GO" id="GO:0005829">
    <property type="term" value="C:cytosol"/>
    <property type="evidence" value="ECO:0007669"/>
    <property type="project" value="TreeGrafter"/>
</dbReference>
<evidence type="ECO:0000256" key="1">
    <source>
        <dbReference type="ARBA" id="ARBA00001966"/>
    </source>
</evidence>
<dbReference type="Proteomes" id="UP000306145">
    <property type="component" value="Unassembled WGS sequence"/>
</dbReference>
<dbReference type="PROSITE" id="PS51332">
    <property type="entry name" value="B12_BINDING"/>
    <property type="match status" value="1"/>
</dbReference>
<dbReference type="Pfam" id="PF04055">
    <property type="entry name" value="Radical_SAM"/>
    <property type="match status" value="1"/>
</dbReference>
<evidence type="ECO:0000256" key="5">
    <source>
        <dbReference type="ARBA" id="ARBA00023014"/>
    </source>
</evidence>
<dbReference type="InterPro" id="IPR058240">
    <property type="entry name" value="rSAM_sf"/>
</dbReference>
<proteinExistence type="predicted"/>
<comment type="caution">
    <text evidence="9">The sequence shown here is derived from an EMBL/GenBank/DDBJ whole genome shotgun (WGS) entry which is preliminary data.</text>
</comment>
<dbReference type="GO" id="GO:0046872">
    <property type="term" value="F:metal ion binding"/>
    <property type="evidence" value="ECO:0007669"/>
    <property type="project" value="UniProtKB-KW"/>
</dbReference>
<dbReference type="InterPro" id="IPR006158">
    <property type="entry name" value="Cobalamin-bd"/>
</dbReference>
<feature type="compositionally biased region" description="Basic residues" evidence="6">
    <location>
        <begin position="1"/>
        <end position="20"/>
    </location>
</feature>